<evidence type="ECO:0000313" key="2">
    <source>
        <dbReference type="Proteomes" id="UP001153678"/>
    </source>
</evidence>
<protein>
    <submittedName>
        <fullName evidence="1">8386_t:CDS:1</fullName>
    </submittedName>
</protein>
<sequence length="161" mass="18079">MTKILTIDPSGEKGTNGACLVDTETKQETKPEKIVYETTNFIDPENTDRIRMTSLFKVIGVIETFQHYFDFIKSIESVYVRSVKMIKERIYKQELYTSGISYEAGRGKANSFLTPLSTPFILLIADLGILGGNSISEAMFSFQLSFLKETLIILGVPFKGL</sequence>
<evidence type="ECO:0000313" key="1">
    <source>
        <dbReference type="EMBL" id="CAI2196677.1"/>
    </source>
</evidence>
<name>A0A9W4TAR0_9GLOM</name>
<accession>A0A9W4TAR0</accession>
<dbReference type="AlphaFoldDB" id="A0A9W4TAR0"/>
<keyword evidence="2" id="KW-1185">Reference proteome</keyword>
<reference evidence="1" key="1">
    <citation type="submission" date="2022-08" db="EMBL/GenBank/DDBJ databases">
        <authorList>
            <person name="Kallberg Y."/>
            <person name="Tangrot J."/>
            <person name="Rosling A."/>
        </authorList>
    </citation>
    <scope>NUCLEOTIDE SEQUENCE</scope>
    <source>
        <strain evidence="1">Wild A</strain>
    </source>
</reference>
<organism evidence="1 2">
    <name type="scientific">Funneliformis geosporum</name>
    <dbReference type="NCBI Taxonomy" id="1117311"/>
    <lineage>
        <taxon>Eukaryota</taxon>
        <taxon>Fungi</taxon>
        <taxon>Fungi incertae sedis</taxon>
        <taxon>Mucoromycota</taxon>
        <taxon>Glomeromycotina</taxon>
        <taxon>Glomeromycetes</taxon>
        <taxon>Glomerales</taxon>
        <taxon>Glomeraceae</taxon>
        <taxon>Funneliformis</taxon>
    </lineage>
</organism>
<dbReference type="Proteomes" id="UP001153678">
    <property type="component" value="Unassembled WGS sequence"/>
</dbReference>
<proteinExistence type="predicted"/>
<comment type="caution">
    <text evidence="1">The sequence shown here is derived from an EMBL/GenBank/DDBJ whole genome shotgun (WGS) entry which is preliminary data.</text>
</comment>
<gene>
    <name evidence="1" type="ORF">FWILDA_LOCUS17698</name>
</gene>
<feature type="non-terminal residue" evidence="1">
    <location>
        <position position="1"/>
    </location>
</feature>
<dbReference type="EMBL" id="CAMKVN010014710">
    <property type="protein sequence ID" value="CAI2196677.1"/>
    <property type="molecule type" value="Genomic_DNA"/>
</dbReference>